<comment type="similarity">
    <text evidence="2">Belongs to the UTP6 family.</text>
</comment>
<dbReference type="Pfam" id="PF08640">
    <property type="entry name" value="U3_assoc_6"/>
    <property type="match status" value="1"/>
</dbReference>
<feature type="domain" description="U3 small nucleolar RNA-associated protein 6 N-terminal" evidence="7">
    <location>
        <begin position="9"/>
        <end position="85"/>
    </location>
</feature>
<dbReference type="HOGENOM" id="CLU_026025_2_0_1"/>
<dbReference type="OrthoDB" id="28112at2759"/>
<dbReference type="PANTHER" id="PTHR23271">
    <property type="entry name" value="HEPATOCELLULAR CARCINOMA-ASSOCIATED ANTIGEN 66"/>
    <property type="match status" value="1"/>
</dbReference>
<evidence type="ECO:0000256" key="5">
    <source>
        <dbReference type="ARBA" id="ARBA00023242"/>
    </source>
</evidence>
<accession>U5DCR1</accession>
<dbReference type="Proteomes" id="UP000017836">
    <property type="component" value="Unassembled WGS sequence"/>
</dbReference>
<dbReference type="Gene3D" id="1.25.40.10">
    <property type="entry name" value="Tetratricopeptide repeat domain"/>
    <property type="match status" value="3"/>
</dbReference>
<evidence type="ECO:0000313" key="10">
    <source>
        <dbReference type="Proteomes" id="UP000017836"/>
    </source>
</evidence>
<gene>
    <name evidence="9" type="ORF">AMTR_s00066p00189300</name>
</gene>
<evidence type="ECO:0000256" key="2">
    <source>
        <dbReference type="ARBA" id="ARBA00010734"/>
    </source>
</evidence>
<comment type="subcellular location">
    <subcellularLocation>
        <location evidence="1">Nucleus</location>
        <location evidence="1">Nucleolus</location>
    </subcellularLocation>
</comment>
<dbReference type="InterPro" id="IPR011990">
    <property type="entry name" value="TPR-like_helical_dom_sf"/>
</dbReference>
<evidence type="ECO:0008006" key="11">
    <source>
        <dbReference type="Google" id="ProtNLM"/>
    </source>
</evidence>
<protein>
    <recommendedName>
        <fullName evidence="11">U3 small nucleolar RNA-associated protein 6 homolog</fullName>
    </recommendedName>
</protein>
<sequence length="661" mass="75583">MADVIQFKLEKMLDELDDVVKRGIFTKPEASMILKKRRDFEYRLKRPCSLKQDYLAYIHYEKQLDALRRLRKKASRRQDTEDENKRKRKKSLSDFTGVLRILETYKRAVTRFKGDLNIWFEYLEFCRERGHGRMKRALAQALRFHPNVPGLWIYAAAWEFGQNLNVAAARALMQRGLRACPWSEDLWVEYLRMELTYLNKLKARKLALGNGSGSSVKVEEDDWKEQNKDLFMSLDNGDEKSNDGDIQEAKVDEDLDAKAKVDEDLDALRKQGSDIIRTIYDAAVESLPHNLSLCKKFIEILENADVANMDGIKEDMTSSIHKEFLRDESYWDWLARRELSRGDKERTEEDMLCQLNKAVQVYEEALSVVPSPKLFELYAALWSEIIASEGGSEVVGFSNLVSNVPQFISTLLEVYEKAESCGCMTPDLALQYISMYLKLGKLEEARKLAAKLCIGGSSGKTKLWLGRLLTEIKWVTTKSAAISKDDQQSLFELFKCILTKLTIPEAESLWLMALKIFSNQRDHIDKLVEICLRQLAGGGDCEACGSVSCALLNCALQRGGIQRARDIYKQFLALPHPSLGIYKCCIELESNLASLGDGRSLQNARKLHESCLSFYGQNAGLWRDYYFLELKVGTPKTASAIYWRAKKTLFDASELFQPCHP</sequence>
<proteinExistence type="inferred from homology"/>
<keyword evidence="4" id="KW-0677">Repeat</keyword>
<dbReference type="GO" id="GO:0030515">
    <property type="term" value="F:snoRNA binding"/>
    <property type="evidence" value="ECO:0000318"/>
    <property type="project" value="GO_Central"/>
</dbReference>
<dbReference type="EMBL" id="KI392060">
    <property type="protein sequence ID" value="ERN20324.1"/>
    <property type="molecule type" value="Genomic_DNA"/>
</dbReference>
<dbReference type="STRING" id="13333.U5DCR1"/>
<evidence type="ECO:0000259" key="7">
    <source>
        <dbReference type="Pfam" id="PF08640"/>
    </source>
</evidence>
<dbReference type="InterPro" id="IPR056907">
    <property type="entry name" value="UTP6_C"/>
</dbReference>
<dbReference type="PANTHER" id="PTHR23271:SF1">
    <property type="entry name" value="U3 SMALL NUCLEOLAR RNA-ASSOCIATED PROTEIN 6 HOMOLOG"/>
    <property type="match status" value="1"/>
</dbReference>
<keyword evidence="5" id="KW-0539">Nucleus</keyword>
<feature type="domain" description="U3 small nucleolar RNA-associated protein 6 homolog C-terminal" evidence="8">
    <location>
        <begin position="356"/>
        <end position="649"/>
    </location>
</feature>
<dbReference type="Gramene" id="ERN20324">
    <property type="protein sequence ID" value="ERN20324"/>
    <property type="gene ID" value="AMTR_s00066p00189300"/>
</dbReference>
<dbReference type="GO" id="GO:0034388">
    <property type="term" value="C:Pwp2p-containing subcomplex of 90S preribosome"/>
    <property type="evidence" value="ECO:0000318"/>
    <property type="project" value="GO_Central"/>
</dbReference>
<evidence type="ECO:0000259" key="8">
    <source>
        <dbReference type="Pfam" id="PF24892"/>
    </source>
</evidence>
<name>U5DCR1_AMBTC</name>
<evidence type="ECO:0000256" key="3">
    <source>
        <dbReference type="ARBA" id="ARBA00022552"/>
    </source>
</evidence>
<dbReference type="KEGG" id="atr:18448734"/>
<evidence type="ECO:0000256" key="4">
    <source>
        <dbReference type="ARBA" id="ARBA00022737"/>
    </source>
</evidence>
<dbReference type="SMART" id="SM00386">
    <property type="entry name" value="HAT"/>
    <property type="match status" value="7"/>
</dbReference>
<evidence type="ECO:0000256" key="6">
    <source>
        <dbReference type="SAM" id="Coils"/>
    </source>
</evidence>
<feature type="coiled-coil region" evidence="6">
    <location>
        <begin position="57"/>
        <end position="90"/>
    </location>
</feature>
<organism evidence="9 10">
    <name type="scientific">Amborella trichopoda</name>
    <dbReference type="NCBI Taxonomy" id="13333"/>
    <lineage>
        <taxon>Eukaryota</taxon>
        <taxon>Viridiplantae</taxon>
        <taxon>Streptophyta</taxon>
        <taxon>Embryophyta</taxon>
        <taxon>Tracheophyta</taxon>
        <taxon>Spermatophyta</taxon>
        <taxon>Magnoliopsida</taxon>
        <taxon>Amborellales</taxon>
        <taxon>Amborellaceae</taxon>
        <taxon>Amborella</taxon>
    </lineage>
</organism>
<dbReference type="GO" id="GO:0000462">
    <property type="term" value="P:maturation of SSU-rRNA from tricistronic rRNA transcript (SSU-rRNA, 5.8S rRNA, LSU-rRNA)"/>
    <property type="evidence" value="ECO:0000318"/>
    <property type="project" value="GO_Central"/>
</dbReference>
<reference evidence="10" key="1">
    <citation type="journal article" date="2013" name="Science">
        <title>The Amborella genome and the evolution of flowering plants.</title>
        <authorList>
            <consortium name="Amborella Genome Project"/>
        </authorList>
    </citation>
    <scope>NUCLEOTIDE SEQUENCE [LARGE SCALE GENOMIC DNA]</scope>
</reference>
<dbReference type="Pfam" id="PF24892">
    <property type="entry name" value="UTP6_C"/>
    <property type="match status" value="1"/>
</dbReference>
<evidence type="ECO:0000256" key="1">
    <source>
        <dbReference type="ARBA" id="ARBA00004604"/>
    </source>
</evidence>
<keyword evidence="3" id="KW-0698">rRNA processing</keyword>
<dbReference type="InterPro" id="IPR055347">
    <property type="entry name" value="UTP6_N"/>
</dbReference>
<keyword evidence="10" id="KW-1185">Reference proteome</keyword>
<dbReference type="InterPro" id="IPR013949">
    <property type="entry name" value="Utp6"/>
</dbReference>
<dbReference type="SUPFAM" id="SSF48452">
    <property type="entry name" value="TPR-like"/>
    <property type="match status" value="2"/>
</dbReference>
<dbReference type="InterPro" id="IPR003107">
    <property type="entry name" value="HAT"/>
</dbReference>
<evidence type="ECO:0000313" key="9">
    <source>
        <dbReference type="EMBL" id="ERN20324.1"/>
    </source>
</evidence>
<dbReference type="eggNOG" id="KOG2396">
    <property type="taxonomic scope" value="Eukaryota"/>
</dbReference>
<dbReference type="GO" id="GO:0032040">
    <property type="term" value="C:small-subunit processome"/>
    <property type="evidence" value="ECO:0000318"/>
    <property type="project" value="GO_Central"/>
</dbReference>
<dbReference type="OMA" id="CKQWNAK"/>
<keyword evidence="6" id="KW-0175">Coiled coil</keyword>
<dbReference type="AlphaFoldDB" id="U5DCR1"/>